<organism evidence="1 2">
    <name type="scientific">Methylobacterium hispanicum</name>
    <dbReference type="NCBI Taxonomy" id="270350"/>
    <lineage>
        <taxon>Bacteria</taxon>
        <taxon>Pseudomonadati</taxon>
        <taxon>Pseudomonadota</taxon>
        <taxon>Alphaproteobacteria</taxon>
        <taxon>Hyphomicrobiales</taxon>
        <taxon>Methylobacteriaceae</taxon>
        <taxon>Methylobacterium</taxon>
    </lineage>
</organism>
<protein>
    <submittedName>
        <fullName evidence="1">Uncharacterized protein</fullName>
    </submittedName>
</protein>
<accession>A0AAV4ZR10</accession>
<comment type="caution">
    <text evidence="1">The sequence shown here is derived from an EMBL/GenBank/DDBJ whole genome shotgun (WGS) entry which is preliminary data.</text>
</comment>
<gene>
    <name evidence="1" type="ORF">BHAOGJBA_4169</name>
</gene>
<dbReference type="EMBL" id="BPQO01000020">
    <property type="protein sequence ID" value="GJD90627.1"/>
    <property type="molecule type" value="Genomic_DNA"/>
</dbReference>
<keyword evidence="2" id="KW-1185">Reference proteome</keyword>
<reference evidence="1" key="2">
    <citation type="submission" date="2021-08" db="EMBL/GenBank/DDBJ databases">
        <authorList>
            <person name="Tani A."/>
            <person name="Ola A."/>
            <person name="Ogura Y."/>
            <person name="Katsura K."/>
            <person name="Hayashi T."/>
        </authorList>
    </citation>
    <scope>NUCLEOTIDE SEQUENCE</scope>
    <source>
        <strain evidence="1">DSM 16372</strain>
    </source>
</reference>
<evidence type="ECO:0000313" key="1">
    <source>
        <dbReference type="EMBL" id="GJD90627.1"/>
    </source>
</evidence>
<dbReference type="AlphaFoldDB" id="A0AAV4ZR10"/>
<sequence>MAIEASLAAAIRRIAEESAAGPEKAELARAPFLTD</sequence>
<dbReference type="Proteomes" id="UP001055247">
    <property type="component" value="Unassembled WGS sequence"/>
</dbReference>
<name>A0AAV4ZR10_9HYPH</name>
<evidence type="ECO:0000313" key="2">
    <source>
        <dbReference type="Proteomes" id="UP001055247"/>
    </source>
</evidence>
<proteinExistence type="predicted"/>
<reference evidence="1" key="1">
    <citation type="journal article" date="2016" name="Front. Microbiol.">
        <title>Genome Sequence of the Piezophilic, Mesophilic Sulfate-Reducing Bacterium Desulfovibrio indicus J2T.</title>
        <authorList>
            <person name="Cao J."/>
            <person name="Maignien L."/>
            <person name="Shao Z."/>
            <person name="Alain K."/>
            <person name="Jebbar M."/>
        </authorList>
    </citation>
    <scope>NUCLEOTIDE SEQUENCE</scope>
    <source>
        <strain evidence="1">DSM 16372</strain>
    </source>
</reference>